<dbReference type="Pfam" id="PF17772">
    <property type="entry name" value="zf-MYST"/>
    <property type="match status" value="1"/>
</dbReference>
<dbReference type="GO" id="GO:0008270">
    <property type="term" value="F:zinc ion binding"/>
    <property type="evidence" value="ECO:0007669"/>
    <property type="project" value="UniProtKB-KW"/>
</dbReference>
<dbReference type="PANTHER" id="PTHR10615">
    <property type="entry name" value="HISTONE ACETYLTRANSFERASE"/>
    <property type="match status" value="1"/>
</dbReference>
<dbReference type="EMBL" id="DS113243">
    <property type="protein sequence ID" value="EAY16375.1"/>
    <property type="molecule type" value="Genomic_DNA"/>
</dbReference>
<dbReference type="GO" id="GO:0000785">
    <property type="term" value="C:chromatin"/>
    <property type="evidence" value="ECO:0000318"/>
    <property type="project" value="GO_Central"/>
</dbReference>
<dbReference type="Gene3D" id="1.10.10.10">
    <property type="entry name" value="Winged helix-like DNA-binding domain superfamily/Winged helix DNA-binding domain"/>
    <property type="match status" value="1"/>
</dbReference>
<keyword evidence="5" id="KW-0479">Metal-binding</keyword>
<dbReference type="InParanoid" id="A2DTA3"/>
<evidence type="ECO:0000256" key="5">
    <source>
        <dbReference type="ARBA" id="ARBA00022723"/>
    </source>
</evidence>
<evidence type="ECO:0000256" key="1">
    <source>
        <dbReference type="ARBA" id="ARBA00004123"/>
    </source>
</evidence>
<dbReference type="InterPro" id="IPR040706">
    <property type="entry name" value="Zf-MYST"/>
</dbReference>
<dbReference type="eggNOG" id="KOG2747">
    <property type="taxonomic scope" value="Eukaryota"/>
</dbReference>
<dbReference type="FunFam" id="1.10.10.10:FF:000476">
    <property type="entry name" value="Histone acetyltransferase"/>
    <property type="match status" value="1"/>
</dbReference>
<dbReference type="InterPro" id="IPR013087">
    <property type="entry name" value="Znf_C2H2_type"/>
</dbReference>
<comment type="subcellular location">
    <subcellularLocation>
        <location evidence="1 13">Nucleus</location>
    </subcellularLocation>
</comment>
<evidence type="ECO:0000256" key="2">
    <source>
        <dbReference type="ARBA" id="ARBA00010107"/>
    </source>
</evidence>
<dbReference type="GO" id="GO:0004402">
    <property type="term" value="F:histone acetyltransferase activity"/>
    <property type="evidence" value="ECO:0000318"/>
    <property type="project" value="GO_Central"/>
</dbReference>
<dbReference type="PROSITE" id="PS51726">
    <property type="entry name" value="MYST_HAT"/>
    <property type="match status" value="1"/>
</dbReference>
<comment type="similarity">
    <text evidence="2 13">Belongs to the MYST (SAS/MOZ) family.</text>
</comment>
<dbReference type="PROSITE" id="PS50157">
    <property type="entry name" value="ZINC_FINGER_C2H2_2"/>
    <property type="match status" value="1"/>
</dbReference>
<dbReference type="EC" id="2.3.1.48" evidence="3 13"/>
<dbReference type="RefSeq" id="XP_001328598.1">
    <property type="nucleotide sequence ID" value="XM_001328563.1"/>
</dbReference>
<dbReference type="GO" id="GO:0003712">
    <property type="term" value="F:transcription coregulator activity"/>
    <property type="evidence" value="ECO:0000318"/>
    <property type="project" value="GO_Central"/>
</dbReference>
<accession>A2DTA3</accession>
<keyword evidence="8" id="KW-0156">Chromatin regulator</keyword>
<dbReference type="OrthoDB" id="787137at2759"/>
<keyword evidence="9" id="KW-0007">Acetylation</keyword>
<dbReference type="KEGG" id="tva:4774384"/>
<organism evidence="16 17">
    <name type="scientific">Trichomonas vaginalis (strain ATCC PRA-98 / G3)</name>
    <dbReference type="NCBI Taxonomy" id="412133"/>
    <lineage>
        <taxon>Eukaryota</taxon>
        <taxon>Metamonada</taxon>
        <taxon>Parabasalia</taxon>
        <taxon>Trichomonadida</taxon>
        <taxon>Trichomonadidae</taxon>
        <taxon>Trichomonas</taxon>
    </lineage>
</organism>
<evidence type="ECO:0000256" key="11">
    <source>
        <dbReference type="PIRSR" id="PIRSR602717-51"/>
    </source>
</evidence>
<evidence type="ECO:0000313" key="17">
    <source>
        <dbReference type="Proteomes" id="UP000001542"/>
    </source>
</evidence>
<dbReference type="Gene3D" id="3.30.60.60">
    <property type="entry name" value="N-acetyl transferase-like"/>
    <property type="match status" value="1"/>
</dbReference>
<dbReference type="InterPro" id="IPR016181">
    <property type="entry name" value="Acyl_CoA_acyltransferase"/>
</dbReference>
<proteinExistence type="inferred from homology"/>
<dbReference type="GO" id="GO:0003682">
    <property type="term" value="F:chromatin binding"/>
    <property type="evidence" value="ECO:0000318"/>
    <property type="project" value="GO_Central"/>
</dbReference>
<evidence type="ECO:0000256" key="4">
    <source>
        <dbReference type="ARBA" id="ARBA00022679"/>
    </source>
</evidence>
<evidence type="ECO:0000256" key="8">
    <source>
        <dbReference type="ARBA" id="ARBA00022853"/>
    </source>
</evidence>
<reference evidence="16" key="1">
    <citation type="submission" date="2006-10" db="EMBL/GenBank/DDBJ databases">
        <authorList>
            <person name="Amadeo P."/>
            <person name="Zhao Q."/>
            <person name="Wortman J."/>
            <person name="Fraser-Liggett C."/>
            <person name="Carlton J."/>
        </authorList>
    </citation>
    <scope>NUCLEOTIDE SEQUENCE</scope>
    <source>
        <strain evidence="16">G3</strain>
    </source>
</reference>
<evidence type="ECO:0000256" key="3">
    <source>
        <dbReference type="ARBA" id="ARBA00013184"/>
    </source>
</evidence>
<dbReference type="OMA" id="CIYLCEY"/>
<dbReference type="FunFam" id="3.40.630.30:FF:000002">
    <property type="entry name" value="Histone acetyltransferase"/>
    <property type="match status" value="1"/>
</dbReference>
<dbReference type="AlphaFoldDB" id="A2DTA3"/>
<keyword evidence="7" id="KW-0862">Zinc</keyword>
<dbReference type="SUPFAM" id="SSF54160">
    <property type="entry name" value="Chromo domain-like"/>
    <property type="match status" value="1"/>
</dbReference>
<gene>
    <name evidence="16" type="ORF">TVAG_359840</name>
</gene>
<dbReference type="Pfam" id="PF01853">
    <property type="entry name" value="MOZ_SAS"/>
    <property type="match status" value="1"/>
</dbReference>
<dbReference type="VEuPathDB" id="TrichDB:TVAGG3_0968130"/>
<dbReference type="InterPro" id="IPR050603">
    <property type="entry name" value="MYST_HAT"/>
</dbReference>
<dbReference type="InterPro" id="IPR002717">
    <property type="entry name" value="HAT_MYST-type"/>
</dbReference>
<dbReference type="Gene3D" id="3.40.630.30">
    <property type="match status" value="1"/>
</dbReference>
<keyword evidence="4" id="KW-0808">Transferase</keyword>
<evidence type="ECO:0000256" key="13">
    <source>
        <dbReference type="RuleBase" id="RU361211"/>
    </source>
</evidence>
<evidence type="ECO:0000256" key="9">
    <source>
        <dbReference type="ARBA" id="ARBA00022990"/>
    </source>
</evidence>
<evidence type="ECO:0000256" key="7">
    <source>
        <dbReference type="ARBA" id="ARBA00022833"/>
    </source>
</evidence>
<dbReference type="VEuPathDB" id="TrichDB:TVAG_359840"/>
<dbReference type="SUPFAM" id="SSF55729">
    <property type="entry name" value="Acyl-CoA N-acyltransferases (Nat)"/>
    <property type="match status" value="1"/>
</dbReference>
<dbReference type="PANTHER" id="PTHR10615:SF161">
    <property type="entry name" value="HISTONE ACETYLTRANSFERASE KAT7"/>
    <property type="match status" value="1"/>
</dbReference>
<dbReference type="FunCoup" id="A2DTA3">
    <property type="interactions" value="782"/>
</dbReference>
<feature type="active site" description="Proton donor/acceptor" evidence="11">
    <location>
        <position position="281"/>
    </location>
</feature>
<dbReference type="InterPro" id="IPR016197">
    <property type="entry name" value="Chromo-like_dom_sf"/>
</dbReference>
<sequence length="381" mass="43855">MNPKTIHVGDRVVVYCEQYQQLMEAIVVGAKVSTKQLYIHYVHQDKRLDRWISVKEVTDDPNVVIKTKAGKSAIRNHKILNTDELDVEKLAVEYKQFEKAHQEVTRIRNIDRITIGPYTIQAWYYSPYPNPFGKMEHLYICDHCFQYFASAEELAKHLQVTGEKCPPGNEIYRQGNLSIFEMKGMVNKVPCQCLCLLSKLFLDHKTLFYDVEGFNFYVVCECDDNGAHIAAYFSKEVNSSAYNVLSCITTLPPYQKKGYGNLCISLSYELARRSRMSGGPERPLSDLGKLAFASYWKDTLLEMFSTRLSEMTSIDNIVILTSIQKLDVIETLKQINCLTRVKGDYEIDLHSPQLKQAIEAHQKVPPKRRIDPQYLTWIPEA</sequence>
<dbReference type="Pfam" id="PF11717">
    <property type="entry name" value="Tudor-knot"/>
    <property type="match status" value="1"/>
</dbReference>
<dbReference type="FunFam" id="2.30.30.140:FF:000156">
    <property type="entry name" value="Histone acetyltransferase"/>
    <property type="match status" value="1"/>
</dbReference>
<name>A2DTA3_TRIV3</name>
<evidence type="ECO:0000256" key="12">
    <source>
        <dbReference type="PROSITE-ProRule" id="PRU00042"/>
    </source>
</evidence>
<dbReference type="SMR" id="A2DTA3"/>
<dbReference type="Gene3D" id="2.30.30.140">
    <property type="match status" value="1"/>
</dbReference>
<dbReference type="FunFam" id="3.30.60.60:FF:000001">
    <property type="entry name" value="Histone acetyltransferase"/>
    <property type="match status" value="1"/>
</dbReference>
<dbReference type="InterPro" id="IPR025995">
    <property type="entry name" value="Tudor-knot"/>
</dbReference>
<dbReference type="GO" id="GO:0006357">
    <property type="term" value="P:regulation of transcription by RNA polymerase II"/>
    <property type="evidence" value="ECO:0000318"/>
    <property type="project" value="GO_Central"/>
</dbReference>
<dbReference type="Proteomes" id="UP000001542">
    <property type="component" value="Unassembled WGS sequence"/>
</dbReference>
<keyword evidence="6 12" id="KW-0863">Zinc-finger</keyword>
<comment type="catalytic activity">
    <reaction evidence="13">
        <text>L-lysyl-[protein] + acetyl-CoA = N(6)-acetyl-L-lysyl-[protein] + CoA + H(+)</text>
        <dbReference type="Rhea" id="RHEA:45948"/>
        <dbReference type="Rhea" id="RHEA-COMP:9752"/>
        <dbReference type="Rhea" id="RHEA-COMP:10731"/>
        <dbReference type="ChEBI" id="CHEBI:15378"/>
        <dbReference type="ChEBI" id="CHEBI:29969"/>
        <dbReference type="ChEBI" id="CHEBI:57287"/>
        <dbReference type="ChEBI" id="CHEBI:57288"/>
        <dbReference type="ChEBI" id="CHEBI:61930"/>
        <dbReference type="EC" id="2.3.1.48"/>
    </reaction>
</comment>
<dbReference type="STRING" id="5722.A2DTA3"/>
<dbReference type="GO" id="GO:0005634">
    <property type="term" value="C:nucleus"/>
    <property type="evidence" value="ECO:0000318"/>
    <property type="project" value="GO_Central"/>
</dbReference>
<evidence type="ECO:0000259" key="15">
    <source>
        <dbReference type="PROSITE" id="PS51726"/>
    </source>
</evidence>
<protein>
    <recommendedName>
        <fullName evidence="3 13">Histone acetyltransferase</fullName>
        <ecNumber evidence="3 13">2.3.1.48</ecNumber>
    </recommendedName>
</protein>
<reference evidence="16" key="2">
    <citation type="journal article" date="2007" name="Science">
        <title>Draft genome sequence of the sexually transmitted pathogen Trichomonas vaginalis.</title>
        <authorList>
            <person name="Carlton J.M."/>
            <person name="Hirt R.P."/>
            <person name="Silva J.C."/>
            <person name="Delcher A.L."/>
            <person name="Schatz M."/>
            <person name="Zhao Q."/>
            <person name="Wortman J.R."/>
            <person name="Bidwell S.L."/>
            <person name="Alsmark U.C.M."/>
            <person name="Besteiro S."/>
            <person name="Sicheritz-Ponten T."/>
            <person name="Noel C.J."/>
            <person name="Dacks J.B."/>
            <person name="Foster P.G."/>
            <person name="Simillion C."/>
            <person name="Van de Peer Y."/>
            <person name="Miranda-Saavedra D."/>
            <person name="Barton G.J."/>
            <person name="Westrop G.D."/>
            <person name="Mueller S."/>
            <person name="Dessi D."/>
            <person name="Fiori P.L."/>
            <person name="Ren Q."/>
            <person name="Paulsen I."/>
            <person name="Zhang H."/>
            <person name="Bastida-Corcuera F.D."/>
            <person name="Simoes-Barbosa A."/>
            <person name="Brown M.T."/>
            <person name="Hayes R.D."/>
            <person name="Mukherjee M."/>
            <person name="Okumura C.Y."/>
            <person name="Schneider R."/>
            <person name="Smith A.J."/>
            <person name="Vanacova S."/>
            <person name="Villalvazo M."/>
            <person name="Haas B.J."/>
            <person name="Pertea M."/>
            <person name="Feldblyum T.V."/>
            <person name="Utterback T.R."/>
            <person name="Shu C.L."/>
            <person name="Osoegawa K."/>
            <person name="de Jong P.J."/>
            <person name="Hrdy I."/>
            <person name="Horvathova L."/>
            <person name="Zubacova Z."/>
            <person name="Dolezal P."/>
            <person name="Malik S.B."/>
            <person name="Logsdon J.M. Jr."/>
            <person name="Henze K."/>
            <person name="Gupta A."/>
            <person name="Wang C.C."/>
            <person name="Dunne R.L."/>
            <person name="Upcroft J.A."/>
            <person name="Upcroft P."/>
            <person name="White O."/>
            <person name="Salzberg S.L."/>
            <person name="Tang P."/>
            <person name="Chiu C.-H."/>
            <person name="Lee Y.-S."/>
            <person name="Embley T.M."/>
            <person name="Coombs G.H."/>
            <person name="Mottram J.C."/>
            <person name="Tachezy J."/>
            <person name="Fraser-Liggett C.M."/>
            <person name="Johnson P.J."/>
        </authorList>
    </citation>
    <scope>NUCLEOTIDE SEQUENCE [LARGE SCALE GENOMIC DNA]</scope>
    <source>
        <strain evidence="16">G3</strain>
    </source>
</reference>
<feature type="domain" description="MYST-type HAT" evidence="15">
    <location>
        <begin position="105"/>
        <end position="379"/>
    </location>
</feature>
<keyword evidence="17" id="KW-1185">Reference proteome</keyword>
<evidence type="ECO:0000259" key="14">
    <source>
        <dbReference type="PROSITE" id="PS50157"/>
    </source>
</evidence>
<evidence type="ECO:0000313" key="16">
    <source>
        <dbReference type="EMBL" id="EAY16375.1"/>
    </source>
</evidence>
<feature type="domain" description="C2H2-type" evidence="14">
    <location>
        <begin position="139"/>
        <end position="166"/>
    </location>
</feature>
<keyword evidence="10 13" id="KW-0539">Nucleus</keyword>
<dbReference type="InterPro" id="IPR036388">
    <property type="entry name" value="WH-like_DNA-bd_sf"/>
</dbReference>
<evidence type="ECO:0000256" key="10">
    <source>
        <dbReference type="ARBA" id="ARBA00023242"/>
    </source>
</evidence>
<evidence type="ECO:0000256" key="6">
    <source>
        <dbReference type="ARBA" id="ARBA00022771"/>
    </source>
</evidence>